<dbReference type="AlphaFoldDB" id="A0A820BHG7"/>
<name>A0A820BHG7_9BILA</name>
<proteinExistence type="predicted"/>
<evidence type="ECO:0000313" key="1">
    <source>
        <dbReference type="EMBL" id="CAF4198971.1"/>
    </source>
</evidence>
<organism evidence="1 2">
    <name type="scientific">Adineta steineri</name>
    <dbReference type="NCBI Taxonomy" id="433720"/>
    <lineage>
        <taxon>Eukaryota</taxon>
        <taxon>Metazoa</taxon>
        <taxon>Spiralia</taxon>
        <taxon>Gnathifera</taxon>
        <taxon>Rotifera</taxon>
        <taxon>Eurotatoria</taxon>
        <taxon>Bdelloidea</taxon>
        <taxon>Adinetida</taxon>
        <taxon>Adinetidae</taxon>
        <taxon>Adineta</taxon>
    </lineage>
</organism>
<reference evidence="1" key="1">
    <citation type="submission" date="2021-02" db="EMBL/GenBank/DDBJ databases">
        <authorList>
            <person name="Nowell W R."/>
        </authorList>
    </citation>
    <scope>NUCLEOTIDE SEQUENCE</scope>
</reference>
<comment type="caution">
    <text evidence="1">The sequence shown here is derived from an EMBL/GenBank/DDBJ whole genome shotgun (WGS) entry which is preliminary data.</text>
</comment>
<feature type="non-terminal residue" evidence="1">
    <location>
        <position position="1"/>
    </location>
</feature>
<evidence type="ECO:0000313" key="2">
    <source>
        <dbReference type="Proteomes" id="UP000663868"/>
    </source>
</evidence>
<dbReference type="EMBL" id="CAJOBB010008000">
    <property type="protein sequence ID" value="CAF4198971.1"/>
    <property type="molecule type" value="Genomic_DNA"/>
</dbReference>
<dbReference type="Proteomes" id="UP000663868">
    <property type="component" value="Unassembled WGS sequence"/>
</dbReference>
<sequence>MAHLHLRRSRTLQCDRTDRSGEAIVFGIGLNYPSSLPCQNLSCQIDLYIGIHQKFNTVTDRCMSAVHAVLSSKLTRLELVFDDHKSNLSFILHCRY</sequence>
<protein>
    <submittedName>
        <fullName evidence="1">Uncharacterized protein</fullName>
    </submittedName>
</protein>
<accession>A0A820BHG7</accession>
<gene>
    <name evidence="1" type="ORF">KXQ929_LOCUS39988</name>
</gene>